<evidence type="ECO:0000256" key="1">
    <source>
        <dbReference type="SAM" id="MobiDB-lite"/>
    </source>
</evidence>
<reference evidence="2 3" key="1">
    <citation type="journal article" date="2016" name="BMC Genomics">
        <title>Comparative genomics reveals Cyclospora cayetanensis possesses coccidia-like metabolism and invasion components but unique surface antigens.</title>
        <authorList>
            <person name="Liu S."/>
            <person name="Wang L."/>
            <person name="Zheng H."/>
            <person name="Xu Z."/>
            <person name="Roellig D.M."/>
            <person name="Li N."/>
            <person name="Frace M.A."/>
            <person name="Tang K."/>
            <person name="Arrowood M.J."/>
            <person name="Moss D.M."/>
            <person name="Zhang L."/>
            <person name="Feng Y."/>
            <person name="Xiao L."/>
        </authorList>
    </citation>
    <scope>NUCLEOTIDE SEQUENCE [LARGE SCALE GENOMIC DNA]</scope>
    <source>
        <strain evidence="2 3">CHN_HEN01</strain>
    </source>
</reference>
<feature type="compositionally biased region" description="Low complexity" evidence="1">
    <location>
        <begin position="148"/>
        <end position="169"/>
    </location>
</feature>
<dbReference type="EMBL" id="JROU02001206">
    <property type="protein sequence ID" value="OEH77103.1"/>
    <property type="molecule type" value="Genomic_DNA"/>
</dbReference>
<name>A0A1D3D0Z4_9EIME</name>
<comment type="caution">
    <text evidence="2">The sequence shown here is derived from an EMBL/GenBank/DDBJ whole genome shotgun (WGS) entry which is preliminary data.</text>
</comment>
<dbReference type="Proteomes" id="UP000095192">
    <property type="component" value="Unassembled WGS sequence"/>
</dbReference>
<organism evidence="2 3">
    <name type="scientific">Cyclospora cayetanensis</name>
    <dbReference type="NCBI Taxonomy" id="88456"/>
    <lineage>
        <taxon>Eukaryota</taxon>
        <taxon>Sar</taxon>
        <taxon>Alveolata</taxon>
        <taxon>Apicomplexa</taxon>
        <taxon>Conoidasida</taxon>
        <taxon>Coccidia</taxon>
        <taxon>Eucoccidiorida</taxon>
        <taxon>Eimeriorina</taxon>
        <taxon>Eimeriidae</taxon>
        <taxon>Cyclospora</taxon>
    </lineage>
</organism>
<dbReference type="VEuPathDB" id="ToxoDB:cyc_02352"/>
<proteinExistence type="predicted"/>
<dbReference type="InParanoid" id="A0A1D3D0Z4"/>
<protein>
    <submittedName>
        <fullName evidence="2">Uncharacterized protein</fullName>
    </submittedName>
</protein>
<evidence type="ECO:0000313" key="2">
    <source>
        <dbReference type="EMBL" id="OEH77103.1"/>
    </source>
</evidence>
<gene>
    <name evidence="2" type="ORF">cyc_02352</name>
</gene>
<dbReference type="VEuPathDB" id="ToxoDB:LOC34619221"/>
<feature type="region of interest" description="Disordered" evidence="1">
    <location>
        <begin position="118"/>
        <end position="193"/>
    </location>
</feature>
<feature type="compositionally biased region" description="Low complexity" evidence="1">
    <location>
        <begin position="180"/>
        <end position="193"/>
    </location>
</feature>
<feature type="compositionally biased region" description="Low complexity" evidence="1">
    <location>
        <begin position="118"/>
        <end position="140"/>
    </location>
</feature>
<accession>A0A1D3D0Z4</accession>
<feature type="compositionally biased region" description="Polar residues" evidence="1">
    <location>
        <begin position="170"/>
        <end position="179"/>
    </location>
</feature>
<keyword evidence="3" id="KW-1185">Reference proteome</keyword>
<evidence type="ECO:0000313" key="3">
    <source>
        <dbReference type="Proteomes" id="UP000095192"/>
    </source>
</evidence>
<dbReference type="AlphaFoldDB" id="A0A1D3D0Z4"/>
<sequence length="373" mass="37956">MEAALERHCRGVRAAASVCLPPLFSPLLFSPLLPVYRRGTWIAALDIDSSGSSDEEGGTGILHRVGSLGSQLRPVSSFEGETSKRAAKGLSAAACLAALEDSDGSGDEEWLQGLLQSAAAAQQAQHATRMPPDSTDSRPSTPSPSPHRPLTAAHAASATASRESSSGSALMQQEVESQNDPLLDSSPPPAALELLDANGSAERETDAQKSLASMCARRKALWECKALASRGDAAVVAALELPPSNAAPGNTALTTDILLQPLQAVVQELALAPLGNAVSPAEAAAVGVSEGGKAAAEGEGAAVPLESSAVSAGQHPAWGALPPCSTGFAALQQVTRSAGVMTAFTRTGDFVAIAQMEASFSSLTGVVLSHGWL</sequence>